<dbReference type="Proteomes" id="UP000188268">
    <property type="component" value="Unassembled WGS sequence"/>
</dbReference>
<accession>A0A1R3JXE0</accession>
<feature type="region of interest" description="Disordered" evidence="1">
    <location>
        <begin position="1"/>
        <end position="132"/>
    </location>
</feature>
<comment type="caution">
    <text evidence="2">The sequence shown here is derived from an EMBL/GenBank/DDBJ whole genome shotgun (WGS) entry which is preliminary data.</text>
</comment>
<feature type="compositionally biased region" description="Pro residues" evidence="1">
    <location>
        <begin position="77"/>
        <end position="89"/>
    </location>
</feature>
<evidence type="ECO:0000313" key="2">
    <source>
        <dbReference type="EMBL" id="OMO99516.1"/>
    </source>
</evidence>
<name>A0A1R3JXE0_COCAP</name>
<reference evidence="2 3" key="1">
    <citation type="submission" date="2013-09" db="EMBL/GenBank/DDBJ databases">
        <title>Corchorus capsularis genome sequencing.</title>
        <authorList>
            <person name="Alam M."/>
            <person name="Haque M.S."/>
            <person name="Islam M.S."/>
            <person name="Emdad E.M."/>
            <person name="Islam M.M."/>
            <person name="Ahmed B."/>
            <person name="Halim A."/>
            <person name="Hossen Q.M.M."/>
            <person name="Hossain M.Z."/>
            <person name="Ahmed R."/>
            <person name="Khan M.M."/>
            <person name="Islam R."/>
            <person name="Rashid M.M."/>
            <person name="Khan S.A."/>
            <person name="Rahman M.S."/>
            <person name="Alam M."/>
        </authorList>
    </citation>
    <scope>NUCLEOTIDE SEQUENCE [LARGE SCALE GENOMIC DNA]</scope>
    <source>
        <strain evidence="3">cv. CVL-1</strain>
        <tissue evidence="2">Whole seedling</tissue>
    </source>
</reference>
<feature type="compositionally biased region" description="Polar residues" evidence="1">
    <location>
        <begin position="8"/>
        <end position="23"/>
    </location>
</feature>
<dbReference type="EMBL" id="AWWV01006856">
    <property type="protein sequence ID" value="OMO99516.1"/>
    <property type="molecule type" value="Genomic_DNA"/>
</dbReference>
<dbReference type="AlphaFoldDB" id="A0A1R3JXE0"/>
<evidence type="ECO:0000256" key="1">
    <source>
        <dbReference type="SAM" id="MobiDB-lite"/>
    </source>
</evidence>
<dbReference type="OrthoDB" id="1304715at2759"/>
<keyword evidence="3" id="KW-1185">Reference proteome</keyword>
<proteinExistence type="predicted"/>
<sequence length="434" mass="48343">MTRDKTKPVSSRQSSGRATSANVANPLAPPCVQRSKRPGSVGASANVANPPAPPCVQKSKRPGSVGGVDLQTLIPNFVPPPVQEIPPGAPQETVGESDGDDGEHSDGGEEDYSDDDEEHIQQGSQAQQRPEFLPQRIHIVPSDMEGVWNTWSDVSAEGKKCYWQKFQALFTWAPEDKNAVELKYGQRCALWLKGAMHRCRMNRKKPRWITRAVWKKLVELWDSKEYQDLCAKNKRNQLSNSGATIYRGGCISTIEHRDREEKFKKARAEEVSRLGEGAVINDDHLWEKIMGVHKRRCYGLGNLITEMAVFPTCSQSSQSTSTINTDESSLKEEVAELRQLVQQQNKTQELILAALQSGGITLQAGSIPVGSRESVSQPQQVRYCFNLYGALLRKLSIFGRVSIGSIVPLFVDFPSKFHFYLCAGFEIDAEHMQK</sequence>
<feature type="compositionally biased region" description="Acidic residues" evidence="1">
    <location>
        <begin position="108"/>
        <end position="118"/>
    </location>
</feature>
<evidence type="ECO:0000313" key="3">
    <source>
        <dbReference type="Proteomes" id="UP000188268"/>
    </source>
</evidence>
<protein>
    <submittedName>
        <fullName evidence="2">TdcA1-ORF2 protein</fullName>
    </submittedName>
</protein>
<gene>
    <name evidence="2" type="ORF">CCACVL1_03767</name>
</gene>
<dbReference type="Gramene" id="OMO99516">
    <property type="protein sequence ID" value="OMO99516"/>
    <property type="gene ID" value="CCACVL1_03767"/>
</dbReference>
<dbReference type="OMA" id="WITRAVW"/>
<organism evidence="2 3">
    <name type="scientific">Corchorus capsularis</name>
    <name type="common">Jute</name>
    <dbReference type="NCBI Taxonomy" id="210143"/>
    <lineage>
        <taxon>Eukaryota</taxon>
        <taxon>Viridiplantae</taxon>
        <taxon>Streptophyta</taxon>
        <taxon>Embryophyta</taxon>
        <taxon>Tracheophyta</taxon>
        <taxon>Spermatophyta</taxon>
        <taxon>Magnoliopsida</taxon>
        <taxon>eudicotyledons</taxon>
        <taxon>Gunneridae</taxon>
        <taxon>Pentapetalae</taxon>
        <taxon>rosids</taxon>
        <taxon>malvids</taxon>
        <taxon>Malvales</taxon>
        <taxon>Malvaceae</taxon>
        <taxon>Grewioideae</taxon>
        <taxon>Apeibeae</taxon>
        <taxon>Corchorus</taxon>
    </lineage>
</organism>